<evidence type="ECO:0000259" key="2">
    <source>
        <dbReference type="Pfam" id="PF06722"/>
    </source>
</evidence>
<evidence type="ECO:0000313" key="3">
    <source>
        <dbReference type="EMBL" id="KAA5830635.1"/>
    </source>
</evidence>
<dbReference type="GO" id="GO:0017000">
    <property type="term" value="P:antibiotic biosynthetic process"/>
    <property type="evidence" value="ECO:0007669"/>
    <property type="project" value="UniProtKB-KW"/>
</dbReference>
<dbReference type="PANTHER" id="PTHR48050">
    <property type="entry name" value="STEROL 3-BETA-GLUCOSYLTRANSFERASE"/>
    <property type="match status" value="1"/>
</dbReference>
<dbReference type="Gene3D" id="3.40.50.2000">
    <property type="entry name" value="Glycogen Phosphorylase B"/>
    <property type="match status" value="2"/>
</dbReference>
<evidence type="ECO:0000313" key="4">
    <source>
        <dbReference type="Proteomes" id="UP000323946"/>
    </source>
</evidence>
<dbReference type="CDD" id="cd03784">
    <property type="entry name" value="GT1_Gtf-like"/>
    <property type="match status" value="1"/>
</dbReference>
<dbReference type="InterPro" id="IPR050426">
    <property type="entry name" value="Glycosyltransferase_28"/>
</dbReference>
<reference evidence="3 4" key="1">
    <citation type="submission" date="2019-09" db="EMBL/GenBank/DDBJ databases">
        <title>Draft genome sequence of the thermophilic Saccharopolyspora hirsuta VKM Ac-666T.</title>
        <authorList>
            <person name="Lobastova T.G."/>
            <person name="Fokina V."/>
            <person name="Bragin E.Y."/>
            <person name="Shtratnikova V.Y."/>
            <person name="Starodumova I.P."/>
            <person name="Tarlachkov S.V."/>
            <person name="Donova M.V."/>
        </authorList>
    </citation>
    <scope>NUCLEOTIDE SEQUENCE [LARGE SCALE GENOMIC DNA]</scope>
    <source>
        <strain evidence="3 4">VKM Ac-666</strain>
    </source>
</reference>
<dbReference type="GO" id="GO:0008194">
    <property type="term" value="F:UDP-glycosyltransferase activity"/>
    <property type="evidence" value="ECO:0007669"/>
    <property type="project" value="InterPro"/>
</dbReference>
<gene>
    <name evidence="3" type="ORF">F1721_22545</name>
</gene>
<feature type="domain" description="Erythromycin biosynthesis protein CIII-like C-terminal" evidence="2">
    <location>
        <begin position="257"/>
        <end position="386"/>
    </location>
</feature>
<dbReference type="AlphaFoldDB" id="A0A5M7BWB4"/>
<dbReference type="GO" id="GO:0016758">
    <property type="term" value="F:hexosyltransferase activity"/>
    <property type="evidence" value="ECO:0007669"/>
    <property type="project" value="UniProtKB-ARBA"/>
</dbReference>
<dbReference type="FunFam" id="3.40.50.2000:FF:000072">
    <property type="entry name" value="Glycosyl transferase"/>
    <property type="match status" value="1"/>
</dbReference>
<dbReference type="PANTHER" id="PTHR48050:SF13">
    <property type="entry name" value="STEROL 3-BETA-GLUCOSYLTRANSFERASE UGT80A2"/>
    <property type="match status" value="1"/>
</dbReference>
<dbReference type="SUPFAM" id="SSF53756">
    <property type="entry name" value="UDP-Glycosyltransferase/glycogen phosphorylase"/>
    <property type="match status" value="1"/>
</dbReference>
<protein>
    <recommendedName>
        <fullName evidence="2">Erythromycin biosynthesis protein CIII-like C-terminal domain-containing protein</fullName>
    </recommendedName>
</protein>
<dbReference type="SMR" id="A0A5M7BWB4"/>
<evidence type="ECO:0000256" key="1">
    <source>
        <dbReference type="ARBA" id="ARBA00023194"/>
    </source>
</evidence>
<organism evidence="3 4">
    <name type="scientific">Saccharopolyspora hirsuta</name>
    <dbReference type="NCBI Taxonomy" id="1837"/>
    <lineage>
        <taxon>Bacteria</taxon>
        <taxon>Bacillati</taxon>
        <taxon>Actinomycetota</taxon>
        <taxon>Actinomycetes</taxon>
        <taxon>Pseudonocardiales</taxon>
        <taxon>Pseudonocardiaceae</taxon>
        <taxon>Saccharopolyspora</taxon>
    </lineage>
</organism>
<dbReference type="InterPro" id="IPR002213">
    <property type="entry name" value="UDP_glucos_trans"/>
</dbReference>
<proteinExistence type="predicted"/>
<dbReference type="InterPro" id="IPR010610">
    <property type="entry name" value="EryCIII-like_C"/>
</dbReference>
<dbReference type="EMBL" id="VWPH01000010">
    <property type="protein sequence ID" value="KAA5830635.1"/>
    <property type="molecule type" value="Genomic_DNA"/>
</dbReference>
<name>A0A5M7BWB4_SACHI</name>
<accession>A0A5M7BWB4</accession>
<keyword evidence="4" id="KW-1185">Reference proteome</keyword>
<keyword evidence="1" id="KW-0045">Antibiotic biosynthesis</keyword>
<sequence length="400" mass="43301">MTRYLLMPYPQHGHVRPMVAIAAELLARGEDVLVATTPGFAAQFRQIGCTVEEFEAGVSNASVQLRGGLARFAGALSGLRRARQRRRQLLARIARSWPRWRPDAVLVDYVLGIGVLSAELAGTPYAVLNVTYALNAEVVAADTRRRFGPAVAGLISALGLLRWHPALRMPGADAPLALVNVLPELQPMRWSFDGRFRFVGPLRRDSGEFQEFHEVDLPWERIRSGRTLYVSAGTVFTRDAEFFRKVAWAFGGSEWFVVMATSHTDPAELGELPENVVARRYVPQSAVLEHCSAFITHGGMNSALEGLALRIPMVVVPSAGDQITTARRLSELGVGEVLSPDAGVADIRGAVTRVVGDERVHTALRALSERARATGGPAAAADALEEVATSGAIRAVRGAR</sequence>
<dbReference type="Proteomes" id="UP000323946">
    <property type="component" value="Unassembled WGS sequence"/>
</dbReference>
<comment type="caution">
    <text evidence="3">The sequence shown here is derived from an EMBL/GenBank/DDBJ whole genome shotgun (WGS) entry which is preliminary data.</text>
</comment>
<dbReference type="RefSeq" id="WP_150068734.1">
    <property type="nucleotide sequence ID" value="NZ_VWPH01000010.1"/>
</dbReference>
<dbReference type="Pfam" id="PF06722">
    <property type="entry name" value="EryCIII-like_C"/>
    <property type="match status" value="1"/>
</dbReference>
<dbReference type="OrthoDB" id="6620093at2"/>